<evidence type="ECO:0000313" key="1">
    <source>
        <dbReference type="EMBL" id="WZJ22248.1"/>
    </source>
</evidence>
<gene>
    <name evidence="1" type="ORF">AADV58_03595</name>
</gene>
<reference evidence="1 2" key="1">
    <citation type="submission" date="2024-04" db="EMBL/GenBank/DDBJ databases">
        <title>Dissimilatory iodate-reducing microorganisms contribute to the enrichment of iodine in groundwater.</title>
        <authorList>
            <person name="Jiang Z."/>
        </authorList>
    </citation>
    <scope>NUCLEOTIDE SEQUENCE [LARGE SCALE GENOMIC DNA]</scope>
    <source>
        <strain evidence="1 2">NCP973</strain>
    </source>
</reference>
<dbReference type="EMBL" id="CP151406">
    <property type="protein sequence ID" value="WZJ22248.1"/>
    <property type="molecule type" value="Genomic_DNA"/>
</dbReference>
<organism evidence="1 2">
    <name type="scientific">Azonexus hydrophilus</name>
    <dbReference type="NCBI Taxonomy" id="418702"/>
    <lineage>
        <taxon>Bacteria</taxon>
        <taxon>Pseudomonadati</taxon>
        <taxon>Pseudomonadota</taxon>
        <taxon>Betaproteobacteria</taxon>
        <taxon>Rhodocyclales</taxon>
        <taxon>Azonexaceae</taxon>
        <taxon>Azonexus</taxon>
    </lineage>
</organism>
<proteinExistence type="predicted"/>
<dbReference type="RefSeq" id="WP_341744118.1">
    <property type="nucleotide sequence ID" value="NZ_CP151406.1"/>
</dbReference>
<keyword evidence="2" id="KW-1185">Reference proteome</keyword>
<accession>A0ABZ2XIP3</accession>
<evidence type="ECO:0000313" key="2">
    <source>
        <dbReference type="Proteomes" id="UP001479520"/>
    </source>
</evidence>
<sequence>MERIEAFSIALGLADAGLSEQELDARKNDARRTARCFMPSLDALLSSSIEERLVAENGHLWLAFDLSVAKQQQLDLDGRRGGCRLDANIVRNLHEDFLRLRGEAGELAVRTGRLNILANRLPQIEAEERTTVIESLSDEERTVWEIMHRRGGRKLSVRFGNETLSAQLPLINRYLPDPTIRMISAKVSAICSTSYQLTSIREDVPNANLVALPACMKLERPRLVSDGIRRSRFLLQVAEEAGIRISLQVRAVLWQSDLSPAYLEFRGIDDSASLRNARQHLCG</sequence>
<name>A0ABZ2XIP3_9RHOO</name>
<dbReference type="Proteomes" id="UP001479520">
    <property type="component" value="Chromosome"/>
</dbReference>
<protein>
    <submittedName>
        <fullName evidence="1">Uncharacterized protein</fullName>
    </submittedName>
</protein>